<dbReference type="AlphaFoldDB" id="A0A0F9V061"/>
<sequence>MQPATRKTPLGRSLCCSKPLNFSLHSQSDLAVIH</sequence>
<organism evidence="1">
    <name type="scientific">marine sediment metagenome</name>
    <dbReference type="NCBI Taxonomy" id="412755"/>
    <lineage>
        <taxon>unclassified sequences</taxon>
        <taxon>metagenomes</taxon>
        <taxon>ecological metagenomes</taxon>
    </lineage>
</organism>
<evidence type="ECO:0000313" key="1">
    <source>
        <dbReference type="EMBL" id="KKN93162.1"/>
    </source>
</evidence>
<gene>
    <name evidence="1" type="ORF">LCGC14_0200270</name>
</gene>
<protein>
    <submittedName>
        <fullName evidence="1">Uncharacterized protein</fullName>
    </submittedName>
</protein>
<reference evidence="1" key="1">
    <citation type="journal article" date="2015" name="Nature">
        <title>Complex archaea that bridge the gap between prokaryotes and eukaryotes.</title>
        <authorList>
            <person name="Spang A."/>
            <person name="Saw J.H."/>
            <person name="Jorgensen S.L."/>
            <person name="Zaremba-Niedzwiedzka K."/>
            <person name="Martijn J."/>
            <person name="Lind A.E."/>
            <person name="van Eijk R."/>
            <person name="Schleper C."/>
            <person name="Guy L."/>
            <person name="Ettema T.J."/>
        </authorList>
    </citation>
    <scope>NUCLEOTIDE SEQUENCE</scope>
</reference>
<accession>A0A0F9V061</accession>
<comment type="caution">
    <text evidence="1">The sequence shown here is derived from an EMBL/GenBank/DDBJ whole genome shotgun (WGS) entry which is preliminary data.</text>
</comment>
<dbReference type="EMBL" id="LAZR01000088">
    <property type="protein sequence ID" value="KKN93162.1"/>
    <property type="molecule type" value="Genomic_DNA"/>
</dbReference>
<proteinExistence type="predicted"/>
<name>A0A0F9V061_9ZZZZ</name>